<accession>A0ABN8MUY0</accession>
<dbReference type="InterPro" id="IPR008266">
    <property type="entry name" value="Tyr_kinase_AS"/>
</dbReference>
<dbReference type="SMART" id="SM00219">
    <property type="entry name" value="TyrKc"/>
    <property type="match status" value="1"/>
</dbReference>
<keyword evidence="2 3" id="KW-0067">ATP-binding</keyword>
<evidence type="ECO:0000256" key="1">
    <source>
        <dbReference type="ARBA" id="ARBA00022741"/>
    </source>
</evidence>
<dbReference type="EMBL" id="CALNXI010000701">
    <property type="protein sequence ID" value="CAH3036568.1"/>
    <property type="molecule type" value="Genomic_DNA"/>
</dbReference>
<keyword evidence="1 3" id="KW-0547">Nucleotide-binding</keyword>
<feature type="binding site" evidence="3">
    <location>
        <position position="64"/>
    </location>
    <ligand>
        <name>ATP</name>
        <dbReference type="ChEBI" id="CHEBI:30616"/>
    </ligand>
</feature>
<feature type="compositionally biased region" description="Basic residues" evidence="4">
    <location>
        <begin position="601"/>
        <end position="611"/>
    </location>
</feature>
<dbReference type="InterPro" id="IPR011009">
    <property type="entry name" value="Kinase-like_dom_sf"/>
</dbReference>
<evidence type="ECO:0000313" key="7">
    <source>
        <dbReference type="Proteomes" id="UP001159427"/>
    </source>
</evidence>
<feature type="compositionally biased region" description="Polar residues" evidence="4">
    <location>
        <begin position="502"/>
        <end position="527"/>
    </location>
</feature>
<name>A0ABN8MUY0_9CNID</name>
<feature type="region of interest" description="Disordered" evidence="4">
    <location>
        <begin position="441"/>
        <end position="528"/>
    </location>
</feature>
<comment type="caution">
    <text evidence="6">The sequence shown here is derived from an EMBL/GenBank/DDBJ whole genome shotgun (WGS) entry which is preliminary data.</text>
</comment>
<proteinExistence type="predicted"/>
<dbReference type="PROSITE" id="PS50011">
    <property type="entry name" value="PROTEIN_KINASE_DOM"/>
    <property type="match status" value="1"/>
</dbReference>
<feature type="domain" description="Protein kinase" evidence="5">
    <location>
        <begin position="31"/>
        <end position="299"/>
    </location>
</feature>
<evidence type="ECO:0000313" key="6">
    <source>
        <dbReference type="EMBL" id="CAH3036568.1"/>
    </source>
</evidence>
<dbReference type="Gene3D" id="1.10.510.10">
    <property type="entry name" value="Transferase(Phosphotransferase) domain 1"/>
    <property type="match status" value="1"/>
</dbReference>
<feature type="compositionally biased region" description="Basic and acidic residues" evidence="4">
    <location>
        <begin position="463"/>
        <end position="474"/>
    </location>
</feature>
<evidence type="ECO:0000256" key="4">
    <source>
        <dbReference type="SAM" id="MobiDB-lite"/>
    </source>
</evidence>
<dbReference type="SUPFAM" id="SSF56112">
    <property type="entry name" value="Protein kinase-like (PK-like)"/>
    <property type="match status" value="1"/>
</dbReference>
<dbReference type="InterPro" id="IPR001245">
    <property type="entry name" value="Ser-Thr/Tyr_kinase_cat_dom"/>
</dbReference>
<feature type="compositionally biased region" description="Basic and acidic residues" evidence="4">
    <location>
        <begin position="612"/>
        <end position="638"/>
    </location>
</feature>
<sequence length="1002" mass="110982">MFSKQKSKVEKKTSLYGLTDNLACLIPSEDLRDLRELGEGQYGVVHLGEWKPPQGDELKQVAIKSMKNTEFDGVLRCILREAQTMLKLSHYNIVKLYGISLPSGKEQQLRLITEFAQYGSLEENFKKKNNNVLKVSTLCKFASQVAHGMDYLASQQLIHRDLATRNILLFEQDLVKISDFGLARSLEGEAVKVVSRRTKLAFAWMAPEVLSKSVYTTASDVWSYGITLWEMLSFGQKPWADCSLSQIKEIVVGDPSKRLSKPCYCPDGFYELIMLKCWANDPEDRPPFKHIIENLLPQVQPKEGTTRVSHKATDRKYLSYGSKEKVTVISRVGEGMLLAQREDISIGFIEEKNVEFPKKVGGSLQISGPFKVEKRDSREVLAELQKRATNNPNVKEDLATLLHQTKEKQTNRNLLDLEVDEVALDPDYMLYPDPYPAMTDWPPKTASARPDSKVYVPMGGGEKVGESEPERAGEEDSEEEDYMSMETPASLQAQDRQESKTRQSGLSQSHLSLKPSRTMSESQVSTSDYERIWDIEYAVPFQNAKGSKDDSSLQLTSNGTPQTIKRPPVIPPRPDLVNNTEKAASQRPDRTVGVGSYGTTSRKRPIPTPRQKARERLRPLSDDLSNKSDPDESRRRSNTDIGVVNDTKTAPSVDSQKKLGPQVPAPYEPKRIQNGAEVGVEGENTAVRADSEELNKLTVVKKSTVSKPGQSAAAAVTSESCHHNGSSCASQKPRNENSSVTQDLIDSSSDSNECPPLPPKQHATLQQPVYHTVVSNSLCPNIPDHEINQPSPLPPRKPEISSEATDLAYNVVPLFDDNRNLVNTHQPPVEGCGLNALRMNPLPSSAAAVPVSQAAASVCQGGSNFKLRSAVTGSDNSTNNLNSVISHAVKLENQALRPANPVSESANPPSAKIEKSYGHEIDAGIQEIQDVCGKDVSRDWCYAALLQHECDVKQAIENIKVQKLATITGKSEAFCRRTLKHCSWDMDRAAVYIMENFQGKDV</sequence>
<gene>
    <name evidence="6" type="ORF">PEVE_00039650</name>
</gene>
<dbReference type="InterPro" id="IPR017441">
    <property type="entry name" value="Protein_kinase_ATP_BS"/>
</dbReference>
<dbReference type="InterPro" id="IPR050198">
    <property type="entry name" value="Non-receptor_tyrosine_kinases"/>
</dbReference>
<feature type="compositionally biased region" description="Polar residues" evidence="4">
    <location>
        <begin position="552"/>
        <end position="563"/>
    </location>
</feature>
<dbReference type="CDD" id="cd00192">
    <property type="entry name" value="PTKc"/>
    <property type="match status" value="1"/>
</dbReference>
<dbReference type="InterPro" id="IPR000719">
    <property type="entry name" value="Prot_kinase_dom"/>
</dbReference>
<evidence type="ECO:0000259" key="5">
    <source>
        <dbReference type="PROSITE" id="PS50011"/>
    </source>
</evidence>
<dbReference type="PROSITE" id="PS00109">
    <property type="entry name" value="PROTEIN_KINASE_TYR"/>
    <property type="match status" value="1"/>
</dbReference>
<dbReference type="PANTHER" id="PTHR24418">
    <property type="entry name" value="TYROSINE-PROTEIN KINASE"/>
    <property type="match status" value="1"/>
</dbReference>
<dbReference type="InterPro" id="IPR009060">
    <property type="entry name" value="UBA-like_sf"/>
</dbReference>
<dbReference type="InterPro" id="IPR020635">
    <property type="entry name" value="Tyr_kinase_cat_dom"/>
</dbReference>
<keyword evidence="7" id="KW-1185">Reference proteome</keyword>
<evidence type="ECO:0000256" key="3">
    <source>
        <dbReference type="PROSITE-ProRule" id="PRU10141"/>
    </source>
</evidence>
<dbReference type="Pfam" id="PF07714">
    <property type="entry name" value="PK_Tyr_Ser-Thr"/>
    <property type="match status" value="1"/>
</dbReference>
<protein>
    <recommendedName>
        <fullName evidence="5">Protein kinase domain-containing protein</fullName>
    </recommendedName>
</protein>
<dbReference type="SUPFAM" id="SSF46934">
    <property type="entry name" value="UBA-like"/>
    <property type="match status" value="1"/>
</dbReference>
<dbReference type="PRINTS" id="PR00109">
    <property type="entry name" value="TYRKINASE"/>
</dbReference>
<dbReference type="Gene3D" id="3.30.200.20">
    <property type="entry name" value="Phosphorylase Kinase, domain 1"/>
    <property type="match status" value="1"/>
</dbReference>
<organism evidence="6 7">
    <name type="scientific">Porites evermanni</name>
    <dbReference type="NCBI Taxonomy" id="104178"/>
    <lineage>
        <taxon>Eukaryota</taxon>
        <taxon>Metazoa</taxon>
        <taxon>Cnidaria</taxon>
        <taxon>Anthozoa</taxon>
        <taxon>Hexacorallia</taxon>
        <taxon>Scleractinia</taxon>
        <taxon>Fungiina</taxon>
        <taxon>Poritidae</taxon>
        <taxon>Porites</taxon>
    </lineage>
</organism>
<feature type="region of interest" description="Disordered" evidence="4">
    <location>
        <begin position="704"/>
        <end position="762"/>
    </location>
</feature>
<dbReference type="Proteomes" id="UP001159427">
    <property type="component" value="Unassembled WGS sequence"/>
</dbReference>
<evidence type="ECO:0000256" key="2">
    <source>
        <dbReference type="ARBA" id="ARBA00022840"/>
    </source>
</evidence>
<reference evidence="6 7" key="1">
    <citation type="submission" date="2022-05" db="EMBL/GenBank/DDBJ databases">
        <authorList>
            <consortium name="Genoscope - CEA"/>
            <person name="William W."/>
        </authorList>
    </citation>
    <scope>NUCLEOTIDE SEQUENCE [LARGE SCALE GENOMIC DNA]</scope>
</reference>
<feature type="compositionally biased region" description="Polar residues" evidence="4">
    <location>
        <begin position="717"/>
        <end position="752"/>
    </location>
</feature>
<feature type="region of interest" description="Disordered" evidence="4">
    <location>
        <begin position="544"/>
        <end position="678"/>
    </location>
</feature>
<dbReference type="PROSITE" id="PS00107">
    <property type="entry name" value="PROTEIN_KINASE_ATP"/>
    <property type="match status" value="1"/>
</dbReference>